<keyword evidence="1" id="KW-0732">Signal</keyword>
<dbReference type="EMBL" id="JARIHO010000005">
    <property type="protein sequence ID" value="KAJ7361110.1"/>
    <property type="molecule type" value="Genomic_DNA"/>
</dbReference>
<protein>
    <recommendedName>
        <fullName evidence="4">Secreted protein</fullName>
    </recommendedName>
</protein>
<feature type="signal peptide" evidence="1">
    <location>
        <begin position="1"/>
        <end position="27"/>
    </location>
</feature>
<dbReference type="Proteomes" id="UP001218218">
    <property type="component" value="Unassembled WGS sequence"/>
</dbReference>
<evidence type="ECO:0008006" key="4">
    <source>
        <dbReference type="Google" id="ProtNLM"/>
    </source>
</evidence>
<feature type="chain" id="PRO_5042078888" description="Secreted protein" evidence="1">
    <location>
        <begin position="28"/>
        <end position="91"/>
    </location>
</feature>
<feature type="non-terminal residue" evidence="2">
    <location>
        <position position="91"/>
    </location>
</feature>
<evidence type="ECO:0000256" key="1">
    <source>
        <dbReference type="SAM" id="SignalP"/>
    </source>
</evidence>
<accession>A0AAD7AK12</accession>
<name>A0AAD7AK12_9AGAR</name>
<gene>
    <name evidence="2" type="ORF">DFH08DRAFT_843173</name>
</gene>
<evidence type="ECO:0000313" key="3">
    <source>
        <dbReference type="Proteomes" id="UP001218218"/>
    </source>
</evidence>
<dbReference type="AlphaFoldDB" id="A0AAD7AK12"/>
<keyword evidence="3" id="KW-1185">Reference proteome</keyword>
<comment type="caution">
    <text evidence="2">The sequence shown here is derived from an EMBL/GenBank/DDBJ whole genome shotgun (WGS) entry which is preliminary data.</text>
</comment>
<sequence length="91" mass="10528">MYHRKMAGWPVGWVIFLWEIWSREGKACDGDDGRIRSRSFLRSFEFRLFGSTRGSPRLRRGLHMSSCSLFLFRASSEEFLADAMCGAGRMV</sequence>
<organism evidence="2 3">
    <name type="scientific">Mycena albidolilacea</name>
    <dbReference type="NCBI Taxonomy" id="1033008"/>
    <lineage>
        <taxon>Eukaryota</taxon>
        <taxon>Fungi</taxon>
        <taxon>Dikarya</taxon>
        <taxon>Basidiomycota</taxon>
        <taxon>Agaricomycotina</taxon>
        <taxon>Agaricomycetes</taxon>
        <taxon>Agaricomycetidae</taxon>
        <taxon>Agaricales</taxon>
        <taxon>Marasmiineae</taxon>
        <taxon>Mycenaceae</taxon>
        <taxon>Mycena</taxon>
    </lineage>
</organism>
<proteinExistence type="predicted"/>
<evidence type="ECO:0000313" key="2">
    <source>
        <dbReference type="EMBL" id="KAJ7361110.1"/>
    </source>
</evidence>
<reference evidence="2" key="1">
    <citation type="submission" date="2023-03" db="EMBL/GenBank/DDBJ databases">
        <title>Massive genome expansion in bonnet fungi (Mycena s.s.) driven by repeated elements and novel gene families across ecological guilds.</title>
        <authorList>
            <consortium name="Lawrence Berkeley National Laboratory"/>
            <person name="Harder C.B."/>
            <person name="Miyauchi S."/>
            <person name="Viragh M."/>
            <person name="Kuo A."/>
            <person name="Thoen E."/>
            <person name="Andreopoulos B."/>
            <person name="Lu D."/>
            <person name="Skrede I."/>
            <person name="Drula E."/>
            <person name="Henrissat B."/>
            <person name="Morin E."/>
            <person name="Kohler A."/>
            <person name="Barry K."/>
            <person name="LaButti K."/>
            <person name="Morin E."/>
            <person name="Salamov A."/>
            <person name="Lipzen A."/>
            <person name="Mereny Z."/>
            <person name="Hegedus B."/>
            <person name="Baldrian P."/>
            <person name="Stursova M."/>
            <person name="Weitz H."/>
            <person name="Taylor A."/>
            <person name="Grigoriev I.V."/>
            <person name="Nagy L.G."/>
            <person name="Martin F."/>
            <person name="Kauserud H."/>
        </authorList>
    </citation>
    <scope>NUCLEOTIDE SEQUENCE</scope>
    <source>
        <strain evidence="2">CBHHK002</strain>
    </source>
</reference>